<name>A0A4C1SQC0_EUMVA</name>
<dbReference type="EMBL" id="BGZK01000010">
    <property type="protein sequence ID" value="GBP03400.1"/>
    <property type="molecule type" value="Genomic_DNA"/>
</dbReference>
<proteinExistence type="predicted"/>
<dbReference type="AlphaFoldDB" id="A0A4C1SQC0"/>
<protein>
    <submittedName>
        <fullName evidence="2">Uncharacterized protein</fullName>
    </submittedName>
</protein>
<sequence length="92" mass="9778">MRSPRSHPTAQDDEGNGSYMVEKFINYGQTQKDNCKTIPGIDLSSISSVIKGKVFNDRLQASAIIPTTRETHGGGRHAAGAPRASSASPLPP</sequence>
<feature type="region of interest" description="Disordered" evidence="1">
    <location>
        <begin position="65"/>
        <end position="92"/>
    </location>
</feature>
<evidence type="ECO:0000256" key="1">
    <source>
        <dbReference type="SAM" id="MobiDB-lite"/>
    </source>
</evidence>
<keyword evidence="3" id="KW-1185">Reference proteome</keyword>
<reference evidence="2 3" key="1">
    <citation type="journal article" date="2019" name="Commun. Biol.">
        <title>The bagworm genome reveals a unique fibroin gene that provides high tensile strength.</title>
        <authorList>
            <person name="Kono N."/>
            <person name="Nakamura H."/>
            <person name="Ohtoshi R."/>
            <person name="Tomita M."/>
            <person name="Numata K."/>
            <person name="Arakawa K."/>
        </authorList>
    </citation>
    <scope>NUCLEOTIDE SEQUENCE [LARGE SCALE GENOMIC DNA]</scope>
</reference>
<evidence type="ECO:0000313" key="2">
    <source>
        <dbReference type="EMBL" id="GBP03400.1"/>
    </source>
</evidence>
<feature type="compositionally biased region" description="Low complexity" evidence="1">
    <location>
        <begin position="78"/>
        <end position="92"/>
    </location>
</feature>
<dbReference type="Proteomes" id="UP000299102">
    <property type="component" value="Unassembled WGS sequence"/>
</dbReference>
<organism evidence="2 3">
    <name type="scientific">Eumeta variegata</name>
    <name type="common">Bagworm moth</name>
    <name type="synonym">Eumeta japonica</name>
    <dbReference type="NCBI Taxonomy" id="151549"/>
    <lineage>
        <taxon>Eukaryota</taxon>
        <taxon>Metazoa</taxon>
        <taxon>Ecdysozoa</taxon>
        <taxon>Arthropoda</taxon>
        <taxon>Hexapoda</taxon>
        <taxon>Insecta</taxon>
        <taxon>Pterygota</taxon>
        <taxon>Neoptera</taxon>
        <taxon>Endopterygota</taxon>
        <taxon>Lepidoptera</taxon>
        <taxon>Glossata</taxon>
        <taxon>Ditrysia</taxon>
        <taxon>Tineoidea</taxon>
        <taxon>Psychidae</taxon>
        <taxon>Oiketicinae</taxon>
        <taxon>Eumeta</taxon>
    </lineage>
</organism>
<gene>
    <name evidence="2" type="ORF">EVAR_101778_1</name>
</gene>
<evidence type="ECO:0000313" key="3">
    <source>
        <dbReference type="Proteomes" id="UP000299102"/>
    </source>
</evidence>
<comment type="caution">
    <text evidence="2">The sequence shown here is derived from an EMBL/GenBank/DDBJ whole genome shotgun (WGS) entry which is preliminary data.</text>
</comment>
<accession>A0A4C1SQC0</accession>